<comment type="subcellular location">
    <subcellularLocation>
        <location evidence="1">Virion</location>
    </subcellularLocation>
</comment>
<reference evidence="4" key="1">
    <citation type="journal article" date="2021" name="Proc. Natl. Acad. Sci. U.S.A.">
        <title>A Catalog of Tens of Thousands of Viruses from Human Metagenomes Reveals Hidden Associations with Chronic Diseases.</title>
        <authorList>
            <person name="Tisza M.J."/>
            <person name="Buck C.B."/>
        </authorList>
    </citation>
    <scope>NUCLEOTIDE SEQUENCE</scope>
    <source>
        <strain evidence="4">CtMne5</strain>
    </source>
</reference>
<evidence type="ECO:0000256" key="2">
    <source>
        <dbReference type="ARBA" id="ARBA00022732"/>
    </source>
</evidence>
<evidence type="ECO:0000259" key="3">
    <source>
        <dbReference type="PROSITE" id="PS51688"/>
    </source>
</evidence>
<sequence length="857" mass="94208">MVGVSINALLFEQTRTHAKGHPIKDVFYYGFLEKEEGGVIFEKEINIYAKDAILKRFQANETSISITQGKISALISESELVELQNSKETMYSKLASVQMDVSGLTESFSDLTTKYDTVTGQYSALDAKVAEYKRGVDGLSANITAVNTRLSENYSTTEAMNAAIKASVDGLSTTVSKTYATTENLTAAQESLRQQAQEYASDAETAATKAGQDAAKAAQEEALKLAQESTDEKLKKYSTTIEMNSAIKQSADSISLAVSESYVKNDTLKSYATTEAMNAAIEVSANKITSRVESLGETIDQKNGNFYGLDVPTTSNAPASSWTSEELKQQHNGDIYIQTTTGNTYRYFYGDTGLIIKFSENCRTESTTYDYVKIFYNDNGTMKCAAKLGGTSIAGATVYVPTQEFYVYWHTDGSQDSFYGFKIDSVTQGAGTKTGSADGLPGYTATILSAETYPESSHGNYGNNVNQLWKCTGPAVGTNTSFWQRIETVTKSEVSSLIEQSADSIRLQAKKIMWQSDYSSMTEAGELTCTGASIQGDLTTKQPWNNSYKITELKEGVIKGYKGDTQTGLLDMSAYYSDNLRHVALNGFDYLHLQAGTDILVEQTVTFEKEIKVTNGCKLRVNFIDSIVSGNGIQIPADLNIGEPGVARELYVTGTIEATGTITSPWATKNYAFNTSANLYITSDGVIKRAMSGSSKRYKNHIADLEETDVKGLYGLPAVLFKYKEELLSDESEDYNRVVPGFYAEAMDKYYPDACRYNELGQPEDWDPKKLLPAVVKLVQLQKEDIDTVKKYCPEHGHGILNEDGKCIILLNAIENQYYITLTKYGEGDLYISKKDTSSFIVTGTPDLEFDWQVTAA</sequence>
<proteinExistence type="predicted"/>
<accession>A0A8S5TZV2</accession>
<name>A0A8S5TZV2_9CAUD</name>
<dbReference type="GO" id="GO:0098015">
    <property type="term" value="C:virus tail"/>
    <property type="evidence" value="ECO:0007669"/>
    <property type="project" value="UniProtKB-KW"/>
</dbReference>
<dbReference type="PROSITE" id="PS51688">
    <property type="entry name" value="ICA"/>
    <property type="match status" value="1"/>
</dbReference>
<keyword evidence="2" id="KW-0946">Virion</keyword>
<protein>
    <submittedName>
        <fullName evidence="4">Outer capsid protein sigma-1 attachment protein</fullName>
    </submittedName>
</protein>
<keyword evidence="2" id="KW-1227">Viral tail protein</keyword>
<dbReference type="EMBL" id="BK015967">
    <property type="protein sequence ID" value="DAF87732.1"/>
    <property type="molecule type" value="Genomic_DNA"/>
</dbReference>
<feature type="domain" description="Peptidase S74" evidence="3">
    <location>
        <begin position="694"/>
        <end position="793"/>
    </location>
</feature>
<organism evidence="4">
    <name type="scientific">Myoviridae sp. ctMne5</name>
    <dbReference type="NCBI Taxonomy" id="2825089"/>
    <lineage>
        <taxon>Viruses</taxon>
        <taxon>Duplodnaviria</taxon>
        <taxon>Heunggongvirae</taxon>
        <taxon>Uroviricota</taxon>
        <taxon>Caudoviricetes</taxon>
    </lineage>
</organism>
<evidence type="ECO:0000313" key="4">
    <source>
        <dbReference type="EMBL" id="DAF87732.1"/>
    </source>
</evidence>
<dbReference type="InterPro" id="IPR030392">
    <property type="entry name" value="S74_ICA"/>
</dbReference>
<evidence type="ECO:0000256" key="1">
    <source>
        <dbReference type="ARBA" id="ARBA00004328"/>
    </source>
</evidence>
<dbReference type="Gene3D" id="1.10.287.1490">
    <property type="match status" value="1"/>
</dbReference>